<feature type="compositionally biased region" description="Basic and acidic residues" evidence="1">
    <location>
        <begin position="549"/>
        <end position="561"/>
    </location>
</feature>
<dbReference type="Proteomes" id="UP001187682">
    <property type="component" value="Unassembled WGS sequence"/>
</dbReference>
<feature type="region of interest" description="Disordered" evidence="1">
    <location>
        <begin position="483"/>
        <end position="648"/>
    </location>
</feature>
<feature type="compositionally biased region" description="Basic and acidic residues" evidence="1">
    <location>
        <begin position="349"/>
        <end position="363"/>
    </location>
</feature>
<evidence type="ECO:0000313" key="3">
    <source>
        <dbReference type="Proteomes" id="UP001187682"/>
    </source>
</evidence>
<feature type="compositionally biased region" description="Polar residues" evidence="1">
    <location>
        <begin position="562"/>
        <end position="577"/>
    </location>
</feature>
<proteinExistence type="predicted"/>
<evidence type="ECO:0000256" key="1">
    <source>
        <dbReference type="SAM" id="MobiDB-lite"/>
    </source>
</evidence>
<dbReference type="AlphaFoldDB" id="A0AAE8MTH8"/>
<accession>A0AAE8MTH8</accession>
<dbReference type="EMBL" id="ONZQ02000003">
    <property type="protein sequence ID" value="SPO00177.1"/>
    <property type="molecule type" value="Genomic_DNA"/>
</dbReference>
<protein>
    <submittedName>
        <fullName evidence="2">Uncharacterized protein</fullName>
    </submittedName>
</protein>
<reference evidence="2" key="1">
    <citation type="submission" date="2018-03" db="EMBL/GenBank/DDBJ databases">
        <authorList>
            <person name="Guldener U."/>
        </authorList>
    </citation>
    <scope>NUCLEOTIDE SEQUENCE</scope>
</reference>
<organism evidence="2 3">
    <name type="scientific">Cephalotrichum gorgonifer</name>
    <dbReference type="NCBI Taxonomy" id="2041049"/>
    <lineage>
        <taxon>Eukaryota</taxon>
        <taxon>Fungi</taxon>
        <taxon>Dikarya</taxon>
        <taxon>Ascomycota</taxon>
        <taxon>Pezizomycotina</taxon>
        <taxon>Sordariomycetes</taxon>
        <taxon>Hypocreomycetidae</taxon>
        <taxon>Microascales</taxon>
        <taxon>Microascaceae</taxon>
        <taxon>Cephalotrichum</taxon>
    </lineage>
</organism>
<feature type="compositionally biased region" description="Low complexity" evidence="1">
    <location>
        <begin position="30"/>
        <end position="44"/>
    </location>
</feature>
<gene>
    <name evidence="2" type="ORF">DNG_03026</name>
</gene>
<comment type="caution">
    <text evidence="2">The sequence shown here is derived from an EMBL/GenBank/DDBJ whole genome shotgun (WGS) entry which is preliminary data.</text>
</comment>
<feature type="compositionally biased region" description="Basic and acidic residues" evidence="1">
    <location>
        <begin position="503"/>
        <end position="538"/>
    </location>
</feature>
<name>A0AAE8MTH8_9PEZI</name>
<feature type="compositionally biased region" description="Polar residues" evidence="1">
    <location>
        <begin position="373"/>
        <end position="383"/>
    </location>
</feature>
<keyword evidence="3" id="KW-1185">Reference proteome</keyword>
<feature type="compositionally biased region" description="Pro residues" evidence="1">
    <location>
        <begin position="45"/>
        <end position="57"/>
    </location>
</feature>
<feature type="region of interest" description="Disordered" evidence="1">
    <location>
        <begin position="22"/>
        <end position="118"/>
    </location>
</feature>
<feature type="compositionally biased region" description="Low complexity" evidence="1">
    <location>
        <begin position="71"/>
        <end position="81"/>
    </location>
</feature>
<evidence type="ECO:0000313" key="2">
    <source>
        <dbReference type="EMBL" id="SPO00177.1"/>
    </source>
</evidence>
<feature type="compositionally biased region" description="Basic residues" evidence="1">
    <location>
        <begin position="101"/>
        <end position="110"/>
    </location>
</feature>
<feature type="region of interest" description="Disordered" evidence="1">
    <location>
        <begin position="290"/>
        <end position="393"/>
    </location>
</feature>
<feature type="compositionally biased region" description="Polar residues" evidence="1">
    <location>
        <begin position="539"/>
        <end position="548"/>
    </location>
</feature>
<sequence>MPTSMSISTGQETVLIAKVEGTAYNLDIETPTTSTRPSSSYPFPDFLPPSTRPPSSHPFPDLIQVRPAPTRPSTTSTCTPSDLRPSTITLFPKPPTSTAPRPRRGSKSKAKPPVAFRTRSSSSLLDEFFLHPERRTVWQDTDALVQRQQARDMDRQAVGDLVDFLRNHAPPPDNFMSIPDDGDADARGRWLKLKPFTNRRSKSAPRRLKPIRLPDSAVAGRTIGGHRHIAISIPVEHSPFGRNPRSQYPVFSKDGEEYTGGGPDSVMRFTDSNGVVTVLRTLTEIQESPVRDTFTSSARKFRPPVSVTPEPSRITLSRTRSLGGPGDGYSRDYSTASLPPTPLHRSRSCHLESEGAYDARRQESPTIPRPTSRETPASVTVPSSPGRRKPMPRRWSAFQMAPHGPTESIDGVLYGRRLPPANGLGSPPPSRAGRPRPSTAGALYVSDKTVTDANIPKVVPMIRVSPGRDTKAGIQVEVQGSVAEQELNATKPLEPPSPSARSFDSRQSRKERVREKKMKDMEALKERRKSMVGDDSCRRNSSATQSDVSRARTDNESEHTDSGSLRSPKTSWPSMSPITIIADVAPSTPPGTPPAQSSPSFVLARSPGTPHLAVSSPSHTPRGRSPARDCTSFSRPRGYNKLSAARPSTVSPARLMRLSPDRVAYEERMLEMERRMRRLESSGDVWLSSVIPILDNLNRTLIMIQEERKLSDDAEEVDQETQRKTPAVMPLSKLSRRSTLNEKMLHSLRRVEQGMCEDEVREEKGLENVMRELQEASMEWLPPREEVVVSREETGLAI</sequence>
<feature type="region of interest" description="Disordered" evidence="1">
    <location>
        <begin position="415"/>
        <end position="440"/>
    </location>
</feature>